<keyword evidence="1" id="KW-0472">Membrane</keyword>
<protein>
    <submittedName>
        <fullName evidence="2">Uncharacterized protein</fullName>
    </submittedName>
</protein>
<dbReference type="EMBL" id="KZ993809">
    <property type="protein sequence ID" value="RKO94857.1"/>
    <property type="molecule type" value="Genomic_DNA"/>
</dbReference>
<evidence type="ECO:0000256" key="1">
    <source>
        <dbReference type="SAM" id="Phobius"/>
    </source>
</evidence>
<accession>A0A4V1ISV3</accession>
<keyword evidence="1" id="KW-0812">Transmembrane</keyword>
<evidence type="ECO:0000313" key="3">
    <source>
        <dbReference type="Proteomes" id="UP000269721"/>
    </source>
</evidence>
<feature type="transmembrane region" description="Helical" evidence="1">
    <location>
        <begin position="22"/>
        <end position="40"/>
    </location>
</feature>
<organism evidence="2 3">
    <name type="scientific">Blyttiomyces helicus</name>
    <dbReference type="NCBI Taxonomy" id="388810"/>
    <lineage>
        <taxon>Eukaryota</taxon>
        <taxon>Fungi</taxon>
        <taxon>Fungi incertae sedis</taxon>
        <taxon>Chytridiomycota</taxon>
        <taxon>Chytridiomycota incertae sedis</taxon>
        <taxon>Chytridiomycetes</taxon>
        <taxon>Chytridiomycetes incertae sedis</taxon>
        <taxon>Blyttiomyces</taxon>
    </lineage>
</organism>
<dbReference type="OrthoDB" id="2178322at2759"/>
<dbReference type="Proteomes" id="UP000269721">
    <property type="component" value="Unassembled WGS sequence"/>
</dbReference>
<sequence length="178" mass="19653">MEQTLANFNTALNNWMTPLDNTTIKGVLMVFLILYGTLLAPALPKAFLSLFDNFFVKAVAIFLIIWTSNHDPAIAIALAVVFMVLVNLTVSKPTTESFEGPRNAIYPGCRNLTVYDLLDSFKNDVHALTRAVRDSRVPEDIAVTDYYAPLIGTYLLNYGHVLKAPCTAPTGNPVTTWV</sequence>
<reference evidence="3" key="1">
    <citation type="journal article" date="2018" name="Nat. Microbiol.">
        <title>Leveraging single-cell genomics to expand the fungal tree of life.</title>
        <authorList>
            <person name="Ahrendt S.R."/>
            <person name="Quandt C.A."/>
            <person name="Ciobanu D."/>
            <person name="Clum A."/>
            <person name="Salamov A."/>
            <person name="Andreopoulos B."/>
            <person name="Cheng J.F."/>
            <person name="Woyke T."/>
            <person name="Pelin A."/>
            <person name="Henrissat B."/>
            <person name="Reynolds N.K."/>
            <person name="Benny G.L."/>
            <person name="Smith M.E."/>
            <person name="James T.Y."/>
            <person name="Grigoriev I.V."/>
        </authorList>
    </citation>
    <scope>NUCLEOTIDE SEQUENCE [LARGE SCALE GENOMIC DNA]</scope>
</reference>
<gene>
    <name evidence="2" type="ORF">BDK51DRAFT_34361</name>
</gene>
<proteinExistence type="predicted"/>
<name>A0A4V1ISV3_9FUNG</name>
<dbReference type="AlphaFoldDB" id="A0A4V1ISV3"/>
<evidence type="ECO:0000313" key="2">
    <source>
        <dbReference type="EMBL" id="RKO94857.1"/>
    </source>
</evidence>
<keyword evidence="3" id="KW-1185">Reference proteome</keyword>
<feature type="transmembrane region" description="Helical" evidence="1">
    <location>
        <begin position="72"/>
        <end position="90"/>
    </location>
</feature>
<keyword evidence="1" id="KW-1133">Transmembrane helix</keyword>